<dbReference type="GO" id="GO:0005886">
    <property type="term" value="C:plasma membrane"/>
    <property type="evidence" value="ECO:0007669"/>
    <property type="project" value="TreeGrafter"/>
</dbReference>
<dbReference type="InterPro" id="IPR043161">
    <property type="entry name" value="DOCK_C_lobe_A"/>
</dbReference>
<feature type="compositionally biased region" description="Low complexity" evidence="2">
    <location>
        <begin position="514"/>
        <end position="527"/>
    </location>
</feature>
<feature type="compositionally biased region" description="Low complexity" evidence="2">
    <location>
        <begin position="545"/>
        <end position="558"/>
    </location>
</feature>
<evidence type="ECO:0000256" key="2">
    <source>
        <dbReference type="SAM" id="MobiDB-lite"/>
    </source>
</evidence>
<name>A0A4W4HBP4_ELEEL</name>
<dbReference type="GO" id="GO:0005737">
    <property type="term" value="C:cytoplasm"/>
    <property type="evidence" value="ECO:0007669"/>
    <property type="project" value="TreeGrafter"/>
</dbReference>
<evidence type="ECO:0000313" key="4">
    <source>
        <dbReference type="Ensembl" id="ENSEEEP00000045973.2"/>
    </source>
</evidence>
<reference evidence="4" key="5">
    <citation type="submission" date="2025-09" db="UniProtKB">
        <authorList>
            <consortium name="Ensembl"/>
        </authorList>
    </citation>
    <scope>IDENTIFICATION</scope>
</reference>
<evidence type="ECO:0000313" key="5">
    <source>
        <dbReference type="Proteomes" id="UP000314983"/>
    </source>
</evidence>
<sequence>TVSHSTFDFKIERETWRESGVSHIATVTRLMERLLDYRDCMKIGEVDGKKIGCTVNLLNFYKTELNKEEMYIRYIHKLYELHLKVQNYTEAAYTLLLYDELLEWTERPLREFLTYPMQSEWQRKECLHLTIIHNFDRGKCWENCIILCRELANQHEAYYDYRNLSKMRLMEASLYDKIMNQQRLEPEFFRIGFYGKKFPFFLRNKEFVCRGNDYERLEAFQQRMLSEFPHAIAMQHANQPDQTILQAEAQYLQIYAVTPVPDNRDVLQRDGVPNNIKSFYKVNHIWRFRYDRPFHKGTKDKENEFKSLWVERTTLSLAQSLPGISRWFEVEKRDLVEMSPLENASEVIENKTLQLRTLIAQCQTRQMQNINPLTMCLNGVIDAAVNGGLTRYQEAFFAKDYISSHPEDGDKITRLRELMFEQAHILEYGLAVHEKFVPQDMRPLHKKLVDQFHVMRSSLGIQEFPAYVRVSPLHFANGSPRTCRTPVPNAISPDGGRIVARRSPLSYPAVNRYSSSSLSSQASNDVSNITGQSESSDEVFNMQPSPSTSSLSSNHSGSHNVTGSAVSSSRASPLPLDKHKQSRENACLSPRDRLCSSMFPSALDSAQVSSSRGDRSDSMPRLGCAV</sequence>
<dbReference type="GO" id="GO:0031267">
    <property type="term" value="F:small GTPase binding"/>
    <property type="evidence" value="ECO:0007669"/>
    <property type="project" value="TreeGrafter"/>
</dbReference>
<dbReference type="Ensembl" id="ENSEEET00000046481.2">
    <property type="protein sequence ID" value="ENSEEEP00000045973.2"/>
    <property type="gene ID" value="ENSEEEG00000027625.1"/>
</dbReference>
<dbReference type="FunFam" id="1.25.40.410:FF:000003">
    <property type="entry name" value="Dedicator of cytokinesis protein 4"/>
    <property type="match status" value="1"/>
</dbReference>
<proteinExistence type="inferred from homology"/>
<feature type="region of interest" description="Disordered" evidence="2">
    <location>
        <begin position="604"/>
        <end position="626"/>
    </location>
</feature>
<dbReference type="InterPro" id="IPR027357">
    <property type="entry name" value="DOCKER_dom"/>
</dbReference>
<dbReference type="PANTHER" id="PTHR45653:SF7">
    <property type="entry name" value="DEDICATOR OF CYTOKINESIS PROTEIN 4"/>
    <property type="match status" value="1"/>
</dbReference>
<organism evidence="4 5">
    <name type="scientific">Electrophorus electricus</name>
    <name type="common">Electric eel</name>
    <name type="synonym">Gymnotus electricus</name>
    <dbReference type="NCBI Taxonomy" id="8005"/>
    <lineage>
        <taxon>Eukaryota</taxon>
        <taxon>Metazoa</taxon>
        <taxon>Chordata</taxon>
        <taxon>Craniata</taxon>
        <taxon>Vertebrata</taxon>
        <taxon>Euteleostomi</taxon>
        <taxon>Actinopterygii</taxon>
        <taxon>Neopterygii</taxon>
        <taxon>Teleostei</taxon>
        <taxon>Ostariophysi</taxon>
        <taxon>Gymnotiformes</taxon>
        <taxon>Gymnotoidei</taxon>
        <taxon>Gymnotidae</taxon>
        <taxon>Electrophorus</taxon>
    </lineage>
</organism>
<dbReference type="Gene3D" id="1.20.58.740">
    <property type="match status" value="1"/>
</dbReference>
<dbReference type="InterPro" id="IPR046770">
    <property type="entry name" value="DOCKER_Lobe_B"/>
</dbReference>
<dbReference type="Pfam" id="PF20421">
    <property type="entry name" value="DHR-2_Lobe_C"/>
    <property type="match status" value="1"/>
</dbReference>
<accession>A0A4W4HBP4</accession>
<feature type="compositionally biased region" description="Polar residues" evidence="2">
    <location>
        <begin position="559"/>
        <end position="571"/>
    </location>
</feature>
<dbReference type="Pfam" id="PF20422">
    <property type="entry name" value="DHR-2_Lobe_B"/>
    <property type="match status" value="1"/>
</dbReference>
<feature type="domain" description="DOCKER" evidence="3">
    <location>
        <begin position="62"/>
        <end position="468"/>
    </location>
</feature>
<dbReference type="Gene3D" id="1.25.40.410">
    <property type="match status" value="1"/>
</dbReference>
<dbReference type="PROSITE" id="PS51651">
    <property type="entry name" value="DOCKER"/>
    <property type="match status" value="1"/>
</dbReference>
<dbReference type="AlphaFoldDB" id="A0A4W4HBP4"/>
<protein>
    <submittedName>
        <fullName evidence="4">Dedicator of cytokinesis 4</fullName>
    </submittedName>
</protein>
<dbReference type="Proteomes" id="UP000314983">
    <property type="component" value="Chromosome 12"/>
</dbReference>
<keyword evidence="5" id="KW-1185">Reference proteome</keyword>
<reference evidence="4" key="3">
    <citation type="submission" date="2020-05" db="EMBL/GenBank/DDBJ databases">
        <title>Electrophorus electricus (electric eel) genome, fEleEle1, primary haplotype.</title>
        <authorList>
            <person name="Myers G."/>
            <person name="Meyer A."/>
            <person name="Fedrigo O."/>
            <person name="Formenti G."/>
            <person name="Rhie A."/>
            <person name="Tracey A."/>
            <person name="Sims Y."/>
            <person name="Jarvis E.D."/>
        </authorList>
    </citation>
    <scope>NUCLEOTIDE SEQUENCE [LARGE SCALE GENOMIC DNA]</scope>
</reference>
<comment type="similarity">
    <text evidence="1">Belongs to the DOCK family.</text>
</comment>
<dbReference type="GO" id="GO:0060326">
    <property type="term" value="P:cell chemotaxis"/>
    <property type="evidence" value="ECO:0007669"/>
    <property type="project" value="TreeGrafter"/>
</dbReference>
<evidence type="ECO:0000259" key="3">
    <source>
        <dbReference type="PROSITE" id="PS51651"/>
    </source>
</evidence>
<reference evidence="5" key="2">
    <citation type="journal article" date="2017" name="Sci. Adv.">
        <title>A tail of two voltages: Proteomic comparison of the three electric organs of the electric eel.</title>
        <authorList>
            <person name="Traeger L.L."/>
            <person name="Sabat G."/>
            <person name="Barrett-Wilt G.A."/>
            <person name="Wells G.B."/>
            <person name="Sussman M.R."/>
        </authorList>
    </citation>
    <scope>NUCLEOTIDE SEQUENCE [LARGE SCALE GENOMIC DNA]</scope>
</reference>
<evidence type="ECO:0000256" key="1">
    <source>
        <dbReference type="PROSITE-ProRule" id="PRU00984"/>
    </source>
</evidence>
<reference evidence="5" key="1">
    <citation type="journal article" date="2014" name="Science">
        <title>Nonhuman genetics. Genomic basis for the convergent evolution of electric organs.</title>
        <authorList>
            <person name="Gallant J.R."/>
            <person name="Traeger L.L."/>
            <person name="Volkening J.D."/>
            <person name="Moffett H."/>
            <person name="Chen P.H."/>
            <person name="Novina C.D."/>
            <person name="Phillips G.N.Jr."/>
            <person name="Anand R."/>
            <person name="Wells G.B."/>
            <person name="Pinch M."/>
            <person name="Guth R."/>
            <person name="Unguez G.A."/>
            <person name="Albert J.S."/>
            <person name="Zakon H.H."/>
            <person name="Samanta M.P."/>
            <person name="Sussman M.R."/>
        </authorList>
    </citation>
    <scope>NUCLEOTIDE SEQUENCE [LARGE SCALE GENOMIC DNA]</scope>
</reference>
<dbReference type="GO" id="GO:0005085">
    <property type="term" value="F:guanyl-nucleotide exchange factor activity"/>
    <property type="evidence" value="ECO:0007669"/>
    <property type="project" value="InterPro"/>
</dbReference>
<dbReference type="PANTHER" id="PTHR45653">
    <property type="entry name" value="DEDICATOR OF CYTOKINESIS"/>
    <property type="match status" value="1"/>
</dbReference>
<dbReference type="InterPro" id="IPR043162">
    <property type="entry name" value="DOCK_C_lobe_C"/>
</dbReference>
<dbReference type="InterPro" id="IPR026791">
    <property type="entry name" value="DOCK"/>
</dbReference>
<dbReference type="GeneTree" id="ENSGT00940000155659"/>
<dbReference type="InterPro" id="IPR046773">
    <property type="entry name" value="DOCKER_Lobe_C"/>
</dbReference>
<dbReference type="GO" id="GO:0007264">
    <property type="term" value="P:small GTPase-mediated signal transduction"/>
    <property type="evidence" value="ECO:0007669"/>
    <property type="project" value="InterPro"/>
</dbReference>
<feature type="region of interest" description="Disordered" evidence="2">
    <location>
        <begin position="478"/>
        <end position="498"/>
    </location>
</feature>
<reference evidence="4" key="4">
    <citation type="submission" date="2025-08" db="UniProtKB">
        <authorList>
            <consortium name="Ensembl"/>
        </authorList>
    </citation>
    <scope>IDENTIFICATION</scope>
</reference>
<feature type="region of interest" description="Disordered" evidence="2">
    <location>
        <begin position="511"/>
        <end position="586"/>
    </location>
</feature>